<keyword evidence="3 4" id="KW-0408">Iron</keyword>
<dbReference type="Gene3D" id="1.10.760.10">
    <property type="entry name" value="Cytochrome c-like domain"/>
    <property type="match status" value="2"/>
</dbReference>
<feature type="domain" description="Cytochrome c" evidence="5">
    <location>
        <begin position="215"/>
        <end position="351"/>
    </location>
</feature>
<sequence length="371" mass="39581">MRFPSTRPSSVLGASLLAFGVLLVVRSAHPSAQVAPTAAAGASRLAHGEYLVKTGGCNDCHTPWKLGDNGPEPDMSKMLMGHPAGLVANDPPGLQLPWIGSASSTMTSWSGPWGRSYTANLTSDRETGIGAWTERQFIDTIRSGKHWGNGRPLLPTMPWPAFRNLADDDLAAIFAYLQTVPAIRNKVPDPVVAPGPPPEPLPTTKLLKVAPGQADPVSRGRYLVTAKGCGDCHTPMKMGSKGPEYDMTRMLSGFDARGAVPPMPPIEGAGEVYVLEPAFAGGWGMSFAANLTSDVETGLGSWTEQQFLDTLRNGRHQGRGRQLVPPMPWQIFGQMNDADLKAIFAYLRTVPAVKNKVPDPVAPAPSASSKR</sequence>
<dbReference type="GO" id="GO:0009055">
    <property type="term" value="F:electron transfer activity"/>
    <property type="evidence" value="ECO:0007669"/>
    <property type="project" value="InterPro"/>
</dbReference>
<dbReference type="PROSITE" id="PS51007">
    <property type="entry name" value="CYTC"/>
    <property type="match status" value="2"/>
</dbReference>
<dbReference type="PANTHER" id="PTHR35008:SF8">
    <property type="entry name" value="ALCOHOL DEHYDROGENASE CYTOCHROME C SUBUNIT"/>
    <property type="match status" value="1"/>
</dbReference>
<accession>A0A143PG84</accession>
<gene>
    <name evidence="6" type="primary">adhB_1</name>
    <name evidence="6" type="ORF">LuPra_00765</name>
</gene>
<keyword evidence="7" id="KW-1185">Reference proteome</keyword>
<name>A0A143PG84_LUTPR</name>
<dbReference type="PANTHER" id="PTHR35008">
    <property type="entry name" value="BLL4482 PROTEIN-RELATED"/>
    <property type="match status" value="1"/>
</dbReference>
<evidence type="ECO:0000313" key="6">
    <source>
        <dbReference type="EMBL" id="AMY07592.1"/>
    </source>
</evidence>
<dbReference type="Proteomes" id="UP000076079">
    <property type="component" value="Chromosome"/>
</dbReference>
<protein>
    <submittedName>
        <fullName evidence="6">G3-ADH subunit II</fullName>
    </submittedName>
</protein>
<dbReference type="AlphaFoldDB" id="A0A143PG84"/>
<dbReference type="InterPro" id="IPR009056">
    <property type="entry name" value="Cyt_c-like_dom"/>
</dbReference>
<organism evidence="6 7">
    <name type="scientific">Luteitalea pratensis</name>
    <dbReference type="NCBI Taxonomy" id="1855912"/>
    <lineage>
        <taxon>Bacteria</taxon>
        <taxon>Pseudomonadati</taxon>
        <taxon>Acidobacteriota</taxon>
        <taxon>Vicinamibacteria</taxon>
        <taxon>Vicinamibacterales</taxon>
        <taxon>Vicinamibacteraceae</taxon>
        <taxon>Luteitalea</taxon>
    </lineage>
</organism>
<evidence type="ECO:0000256" key="4">
    <source>
        <dbReference type="PROSITE-ProRule" id="PRU00433"/>
    </source>
</evidence>
<dbReference type="InterPro" id="IPR051459">
    <property type="entry name" value="Cytochrome_c-type_DH"/>
</dbReference>
<proteinExistence type="predicted"/>
<evidence type="ECO:0000259" key="5">
    <source>
        <dbReference type="PROSITE" id="PS51007"/>
    </source>
</evidence>
<dbReference type="GO" id="GO:0046872">
    <property type="term" value="F:metal ion binding"/>
    <property type="evidence" value="ECO:0007669"/>
    <property type="project" value="UniProtKB-KW"/>
</dbReference>
<dbReference type="STRING" id="1855912.LuPra_00765"/>
<dbReference type="PATRIC" id="fig|1813736.3.peg.800"/>
<evidence type="ECO:0000313" key="7">
    <source>
        <dbReference type="Proteomes" id="UP000076079"/>
    </source>
</evidence>
<reference evidence="7" key="2">
    <citation type="submission" date="2016-04" db="EMBL/GenBank/DDBJ databases">
        <title>First Complete Genome Sequence of a Subdivision 6 Acidobacterium.</title>
        <authorList>
            <person name="Huang S."/>
            <person name="Vieira S."/>
            <person name="Bunk B."/>
            <person name="Riedel T."/>
            <person name="Sproeer C."/>
            <person name="Overmann J."/>
        </authorList>
    </citation>
    <scope>NUCLEOTIDE SEQUENCE [LARGE SCALE GENOMIC DNA]</scope>
    <source>
        <strain evidence="7">DSM 100886 HEG_-6_39</strain>
    </source>
</reference>
<dbReference type="GO" id="GO:0020037">
    <property type="term" value="F:heme binding"/>
    <property type="evidence" value="ECO:0007669"/>
    <property type="project" value="InterPro"/>
</dbReference>
<dbReference type="EMBL" id="CP015136">
    <property type="protein sequence ID" value="AMY07592.1"/>
    <property type="molecule type" value="Genomic_DNA"/>
</dbReference>
<keyword evidence="2 4" id="KW-0479">Metal-binding</keyword>
<evidence type="ECO:0000256" key="2">
    <source>
        <dbReference type="ARBA" id="ARBA00022723"/>
    </source>
</evidence>
<keyword evidence="1 4" id="KW-0349">Heme</keyword>
<reference evidence="6 7" key="1">
    <citation type="journal article" date="2016" name="Genome Announc.">
        <title>First Complete Genome Sequence of a Subdivision 6 Acidobacterium Strain.</title>
        <authorList>
            <person name="Huang S."/>
            <person name="Vieira S."/>
            <person name="Bunk B."/>
            <person name="Riedel T."/>
            <person name="Sproer C."/>
            <person name="Overmann J."/>
        </authorList>
    </citation>
    <scope>NUCLEOTIDE SEQUENCE [LARGE SCALE GENOMIC DNA]</scope>
    <source>
        <strain evidence="7">DSM 100886 HEG_-6_39</strain>
    </source>
</reference>
<evidence type="ECO:0000256" key="3">
    <source>
        <dbReference type="ARBA" id="ARBA00023004"/>
    </source>
</evidence>
<evidence type="ECO:0000256" key="1">
    <source>
        <dbReference type="ARBA" id="ARBA00022617"/>
    </source>
</evidence>
<dbReference type="SUPFAM" id="SSF46626">
    <property type="entry name" value="Cytochrome c"/>
    <property type="match status" value="2"/>
</dbReference>
<dbReference type="KEGG" id="abac:LuPra_00765"/>
<dbReference type="InterPro" id="IPR036909">
    <property type="entry name" value="Cyt_c-like_dom_sf"/>
</dbReference>
<feature type="domain" description="Cytochrome c" evidence="5">
    <location>
        <begin position="43"/>
        <end position="181"/>
    </location>
</feature>